<dbReference type="Proteomes" id="UP001236663">
    <property type="component" value="Unassembled WGS sequence"/>
</dbReference>
<organism evidence="1 2">
    <name type="scientific">Cyclobacterium jeungdonense</name>
    <dbReference type="NCBI Taxonomy" id="708087"/>
    <lineage>
        <taxon>Bacteria</taxon>
        <taxon>Pseudomonadati</taxon>
        <taxon>Bacteroidota</taxon>
        <taxon>Cytophagia</taxon>
        <taxon>Cytophagales</taxon>
        <taxon>Cyclobacteriaceae</taxon>
        <taxon>Cyclobacterium</taxon>
    </lineage>
</organism>
<accession>A0ABT8CAZ8</accession>
<reference evidence="2" key="1">
    <citation type="journal article" date="2019" name="Int. J. Syst. Evol. Microbiol.">
        <title>The Global Catalogue of Microorganisms (GCM) 10K type strain sequencing project: providing services to taxonomists for standard genome sequencing and annotation.</title>
        <authorList>
            <consortium name="The Broad Institute Genomics Platform"/>
            <consortium name="The Broad Institute Genome Sequencing Center for Infectious Disease"/>
            <person name="Wu L."/>
            <person name="Ma J."/>
        </authorList>
    </citation>
    <scope>NUCLEOTIDE SEQUENCE [LARGE SCALE GENOMIC DNA]</scope>
    <source>
        <strain evidence="2">CECT 7706</strain>
    </source>
</reference>
<protein>
    <submittedName>
        <fullName evidence="1">IS3 family transposase</fullName>
    </submittedName>
</protein>
<proteinExistence type="predicted"/>
<name>A0ABT8CAZ8_9BACT</name>
<sequence>MREEHPELSTDKLCRLFGYSRQAYYQLQKYRYKNQAQTEIVLQMVRNERKTLPGIGGRKLLSLVKVLMEREEIQMGRDAFFD</sequence>
<comment type="caution">
    <text evidence="1">The sequence shown here is derived from an EMBL/GenBank/DDBJ whole genome shotgun (WGS) entry which is preliminary data.</text>
</comment>
<feature type="non-terminal residue" evidence="1">
    <location>
        <position position="82"/>
    </location>
</feature>
<gene>
    <name evidence="1" type="ORF">QWZ15_17130</name>
</gene>
<evidence type="ECO:0000313" key="2">
    <source>
        <dbReference type="Proteomes" id="UP001236663"/>
    </source>
</evidence>
<dbReference type="EMBL" id="JAUFQS010000038">
    <property type="protein sequence ID" value="MDN3689552.1"/>
    <property type="molecule type" value="Genomic_DNA"/>
</dbReference>
<evidence type="ECO:0000313" key="1">
    <source>
        <dbReference type="EMBL" id="MDN3689552.1"/>
    </source>
</evidence>
<keyword evidence="2" id="KW-1185">Reference proteome</keyword>